<dbReference type="InterPro" id="IPR029062">
    <property type="entry name" value="Class_I_gatase-like"/>
</dbReference>
<dbReference type="PANTHER" id="PTHR12993:SF11">
    <property type="entry name" value="N-ACETYLGLUCOSAMINYL-PHOSPHATIDYLINOSITOL DE-N-ACETYLASE"/>
    <property type="match status" value="1"/>
</dbReference>
<reference evidence="2 3" key="1">
    <citation type="submission" date="2007-01" db="EMBL/GenBank/DDBJ databases">
        <authorList>
            <person name="Haygood M."/>
            <person name="Podell S."/>
            <person name="Anderson C."/>
            <person name="Hopkinson B."/>
            <person name="Roe K."/>
            <person name="Barbeau K."/>
            <person name="Gaasterland T."/>
            <person name="Ferriera S."/>
            <person name="Johnson J."/>
            <person name="Kravitz S."/>
            <person name="Beeson K."/>
            <person name="Sutton G."/>
            <person name="Rogers Y.-H."/>
            <person name="Friedman R."/>
            <person name="Frazier M."/>
            <person name="Venter J.C."/>
        </authorList>
    </citation>
    <scope>NUCLEOTIDE SEQUENCE [LARGE SCALE GENOMIC DNA]</scope>
    <source>
        <strain evidence="2 3">ATCC 23134</strain>
    </source>
</reference>
<name>A1ZF64_MICM2</name>
<evidence type="ECO:0000313" key="3">
    <source>
        <dbReference type="Proteomes" id="UP000004095"/>
    </source>
</evidence>
<evidence type="ECO:0000256" key="1">
    <source>
        <dbReference type="SAM" id="SignalP"/>
    </source>
</evidence>
<feature type="chain" id="PRO_5002641396" description="LmbE family protein" evidence="1">
    <location>
        <begin position="25"/>
        <end position="838"/>
    </location>
</feature>
<dbReference type="AlphaFoldDB" id="A1ZF64"/>
<evidence type="ECO:0008006" key="4">
    <source>
        <dbReference type="Google" id="ProtNLM"/>
    </source>
</evidence>
<comment type="caution">
    <text evidence="2">The sequence shown here is derived from an EMBL/GenBank/DDBJ whole genome shotgun (WGS) entry which is preliminary data.</text>
</comment>
<keyword evidence="1" id="KW-0732">Signal</keyword>
<feature type="signal peptide" evidence="1">
    <location>
        <begin position="1"/>
        <end position="24"/>
    </location>
</feature>
<dbReference type="EMBL" id="AAWS01000004">
    <property type="protein sequence ID" value="EAY31166.1"/>
    <property type="molecule type" value="Genomic_DNA"/>
</dbReference>
<protein>
    <recommendedName>
        <fullName evidence="4">LmbE family protein</fullName>
    </recommendedName>
</protein>
<proteinExistence type="predicted"/>
<dbReference type="Proteomes" id="UP000004095">
    <property type="component" value="Unassembled WGS sequence"/>
</dbReference>
<organism evidence="2 3">
    <name type="scientific">Microscilla marina ATCC 23134</name>
    <dbReference type="NCBI Taxonomy" id="313606"/>
    <lineage>
        <taxon>Bacteria</taxon>
        <taxon>Pseudomonadati</taxon>
        <taxon>Bacteroidota</taxon>
        <taxon>Cytophagia</taxon>
        <taxon>Cytophagales</taxon>
        <taxon>Microscillaceae</taxon>
        <taxon>Microscilla</taxon>
    </lineage>
</organism>
<dbReference type="InterPro" id="IPR003737">
    <property type="entry name" value="GlcNAc_PI_deacetylase-related"/>
</dbReference>
<evidence type="ECO:0000313" key="2">
    <source>
        <dbReference type="EMBL" id="EAY31166.1"/>
    </source>
</evidence>
<dbReference type="GO" id="GO:0016811">
    <property type="term" value="F:hydrolase activity, acting on carbon-nitrogen (but not peptide) bonds, in linear amides"/>
    <property type="evidence" value="ECO:0007669"/>
    <property type="project" value="TreeGrafter"/>
</dbReference>
<dbReference type="PANTHER" id="PTHR12993">
    <property type="entry name" value="N-ACETYLGLUCOSAMINYL-PHOSPHATIDYLINOSITOL DE-N-ACETYLASE-RELATED"/>
    <property type="match status" value="1"/>
</dbReference>
<sequence>MAKLNTLFLLVLTLVFGTCLTAKAQSLAEPRPQMNAAEIKLALKKLQVTGTAMYLAAHPDDENTRLIAYLAKGRLYRTAYLALTRGDGGQNLIGTEVRELLGVIRTQELLAARRTDGGQQFFTRANDFGYSKNTEETQQIWDKEKVKADMVWVIRKFQPDVIITRFSHNEFTKRNHGHHVTSAVFGAEISKLAADPTKYPEQLKYVKVWKPKRVVWNTYRHYMRFTGAKTKPDMSKYPKVDAGTYNVLLGKGYGEIAAESRSMHRSQGFGSAKRRGVQYEYFEHVDGDKVSGGQADLFEGIDVTWKRVKGGKKLIPILAKAYKEFDVQNPAKIIPTLTKAYKLMQKLPQSALVQAKLEELKNVIFQCAGVWYEALSPVYGVAAGDKVQLNVQIIKRSDYPVTLQKIDAVSAENNVSKVLKDNRLERIKLSVTIPANAQNSQPYWLHERADKGMFKVKEQILIGLPENKPAIPVKFTFKVGDLMLTDMAPVFHKWVIPQRGERYRALEITPPVTANIVNPVYLFTSQAQSIEVVVKAHTHNFVGKVALQLPKGWKSSPTSAEVNLKEKYQEQKISFKVTPPAQASEGVAKAIVTAGGKVYTYGLLTIDYPHIPIQTIFPVAKAKIAKLKIAKKGELIGYIMGAGDKVPESLRQIGYKVDLLKDADITAANLKKYDAVMVGIRAYNTKKRMKFHQKTLLDYVKSGGNMVVQYNTSRRTVTKQLGPYPLKLSRDRVTVEEAKMSFVAPKHPVLNTPNKLTAADFDHWVQERGLYFPNQWDEKYQPIFSCNDPGESPKKGSLLIAKYGKGYYAYTGLSFFRELPAGVAGAYRLLANILSLGK</sequence>
<accession>A1ZF64</accession>
<dbReference type="eggNOG" id="COG2120">
    <property type="taxonomic scope" value="Bacteria"/>
</dbReference>
<keyword evidence="3" id="KW-1185">Reference proteome</keyword>
<gene>
    <name evidence="2" type="ORF">M23134_07576</name>
</gene>
<dbReference type="SUPFAM" id="SSF102588">
    <property type="entry name" value="LmbE-like"/>
    <property type="match status" value="1"/>
</dbReference>
<dbReference type="InterPro" id="IPR024078">
    <property type="entry name" value="LmbE-like_dom_sf"/>
</dbReference>
<dbReference type="Gene3D" id="3.40.50.10320">
    <property type="entry name" value="LmbE-like"/>
    <property type="match status" value="1"/>
</dbReference>
<dbReference type="RefSeq" id="WP_002694323.1">
    <property type="nucleotide sequence ID" value="NZ_AAWS01000004.1"/>
</dbReference>
<dbReference type="SUPFAM" id="SSF52317">
    <property type="entry name" value="Class I glutamine amidotransferase-like"/>
    <property type="match status" value="1"/>
</dbReference>
<dbReference type="Pfam" id="PF02585">
    <property type="entry name" value="PIG-L"/>
    <property type="match status" value="1"/>
</dbReference>